<dbReference type="InterPro" id="IPR027417">
    <property type="entry name" value="P-loop_NTPase"/>
</dbReference>
<dbReference type="GO" id="GO:0005525">
    <property type="term" value="F:GTP binding"/>
    <property type="evidence" value="ECO:0007669"/>
    <property type="project" value="UniProtKB-KW"/>
</dbReference>
<dbReference type="InterPro" id="IPR001806">
    <property type="entry name" value="Small_GTPase"/>
</dbReference>
<dbReference type="PANTHER" id="PTHR24071:SF0">
    <property type="entry name" value="GTP-BINDING NUCLEAR PROTEIN RAN"/>
    <property type="match status" value="1"/>
</dbReference>
<proteinExistence type="predicted"/>
<gene>
    <name evidence="5" type="ORF">ACOF00016_LOCUS5578</name>
</gene>
<protein>
    <submittedName>
        <fullName evidence="5">Uncharacterized protein</fullName>
    </submittedName>
</protein>
<dbReference type="GO" id="GO:0003924">
    <property type="term" value="F:GTPase activity"/>
    <property type="evidence" value="ECO:0007669"/>
    <property type="project" value="InterPro"/>
</dbReference>
<keyword evidence="4" id="KW-0342">GTP-binding</keyword>
<dbReference type="Gene3D" id="3.40.50.300">
    <property type="entry name" value="P-loop containing nucleotide triphosphate hydrolases"/>
    <property type="match status" value="1"/>
</dbReference>
<keyword evidence="3" id="KW-0653">Protein transport</keyword>
<keyword evidence="2" id="KW-0547">Nucleotide-binding</keyword>
<dbReference type="Pfam" id="PF00071">
    <property type="entry name" value="Ras"/>
    <property type="match status" value="1"/>
</dbReference>
<dbReference type="GO" id="GO:0005737">
    <property type="term" value="C:cytoplasm"/>
    <property type="evidence" value="ECO:0007669"/>
    <property type="project" value="TreeGrafter"/>
</dbReference>
<accession>A0A7S3L3T5</accession>
<dbReference type="SMART" id="SM00173">
    <property type="entry name" value="RAS"/>
    <property type="match status" value="1"/>
</dbReference>
<evidence type="ECO:0000256" key="3">
    <source>
        <dbReference type="ARBA" id="ARBA00022927"/>
    </source>
</evidence>
<dbReference type="AlphaFoldDB" id="A0A7S3L3T5"/>
<dbReference type="GO" id="GO:0000054">
    <property type="term" value="P:ribosomal subunit export from nucleus"/>
    <property type="evidence" value="ECO:0007669"/>
    <property type="project" value="TreeGrafter"/>
</dbReference>
<dbReference type="SUPFAM" id="SSF52540">
    <property type="entry name" value="P-loop containing nucleoside triphosphate hydrolases"/>
    <property type="match status" value="1"/>
</dbReference>
<reference evidence="5" key="1">
    <citation type="submission" date="2021-01" db="EMBL/GenBank/DDBJ databases">
        <authorList>
            <person name="Corre E."/>
            <person name="Pelletier E."/>
            <person name="Niang G."/>
            <person name="Scheremetjew M."/>
            <person name="Finn R."/>
            <person name="Kale V."/>
            <person name="Holt S."/>
            <person name="Cochrane G."/>
            <person name="Meng A."/>
            <person name="Brown T."/>
            <person name="Cohen L."/>
        </authorList>
    </citation>
    <scope>NUCLEOTIDE SEQUENCE</scope>
    <source>
        <strain evidence="5">CCMP127</strain>
    </source>
</reference>
<dbReference type="GO" id="GO:0005634">
    <property type="term" value="C:nucleus"/>
    <property type="evidence" value="ECO:0007669"/>
    <property type="project" value="TreeGrafter"/>
</dbReference>
<evidence type="ECO:0000256" key="1">
    <source>
        <dbReference type="ARBA" id="ARBA00022448"/>
    </source>
</evidence>
<keyword evidence="1" id="KW-0813">Transport</keyword>
<evidence type="ECO:0000256" key="2">
    <source>
        <dbReference type="ARBA" id="ARBA00022741"/>
    </source>
</evidence>
<name>A0A7S3L3T5_9STRA</name>
<evidence type="ECO:0000256" key="4">
    <source>
        <dbReference type="ARBA" id="ARBA00023134"/>
    </source>
</evidence>
<dbReference type="InterPro" id="IPR002041">
    <property type="entry name" value="Ran_GTPase"/>
</dbReference>
<dbReference type="SMART" id="SM00175">
    <property type="entry name" value="RAB"/>
    <property type="match status" value="1"/>
</dbReference>
<dbReference type="PROSITE" id="PS51419">
    <property type="entry name" value="RAB"/>
    <property type="match status" value="1"/>
</dbReference>
<dbReference type="SMART" id="SM00176">
    <property type="entry name" value="RAN"/>
    <property type="match status" value="1"/>
</dbReference>
<organism evidence="5">
    <name type="scientific">Amphora coffeiformis</name>
    <dbReference type="NCBI Taxonomy" id="265554"/>
    <lineage>
        <taxon>Eukaryota</taxon>
        <taxon>Sar</taxon>
        <taxon>Stramenopiles</taxon>
        <taxon>Ochrophyta</taxon>
        <taxon>Bacillariophyta</taxon>
        <taxon>Bacillariophyceae</taxon>
        <taxon>Bacillariophycidae</taxon>
        <taxon>Thalassiophysales</taxon>
        <taxon>Catenulaceae</taxon>
        <taxon>Amphora</taxon>
    </lineage>
</organism>
<evidence type="ECO:0000313" key="5">
    <source>
        <dbReference type="EMBL" id="CAE0407787.1"/>
    </source>
</evidence>
<sequence length="238" mass="27802">MAQQQQQQQQQQTDFIGSFKVILDGIQRVGKTTLMHFFRYGEFDCLYNLTTQRIRDHSLVFYTNSGPIQFRVHDIGSPGRRSYYSNYRNLTELHECQGAILMFDLTSRLSFKAVHSQRLRDIKSTFGDDFPIVYVGNKTDESEERAVRQKYIDRHVEKHNAPYHEMSVNKNYQVLLPFQTLARHFLQDPDLCFRCDPDHAQLVIDALQNVKIVLLPMDVQQRIVAFVRPVFPVTARSG</sequence>
<dbReference type="PANTHER" id="PTHR24071">
    <property type="entry name" value="RAN GTPASE"/>
    <property type="match status" value="1"/>
</dbReference>
<dbReference type="PRINTS" id="PR00449">
    <property type="entry name" value="RASTRNSFRMNG"/>
</dbReference>
<dbReference type="EMBL" id="HBIM01006564">
    <property type="protein sequence ID" value="CAE0407787.1"/>
    <property type="molecule type" value="Transcribed_RNA"/>
</dbReference>
<dbReference type="GO" id="GO:0006606">
    <property type="term" value="P:protein import into nucleus"/>
    <property type="evidence" value="ECO:0007669"/>
    <property type="project" value="TreeGrafter"/>
</dbReference>